<evidence type="ECO:0000256" key="4">
    <source>
        <dbReference type="ARBA" id="ARBA00022729"/>
    </source>
</evidence>
<keyword evidence="12" id="KW-1185">Reference proteome</keyword>
<dbReference type="InterPro" id="IPR005616">
    <property type="entry name" value="CcmH/CycL/Ccl2/NrfF_N"/>
</dbReference>
<keyword evidence="5" id="KW-0201">Cytochrome c-type biogenesis</keyword>
<evidence type="ECO:0000256" key="8">
    <source>
        <dbReference type="ARBA" id="ARBA00060491"/>
    </source>
</evidence>
<evidence type="ECO:0000256" key="3">
    <source>
        <dbReference type="ARBA" id="ARBA00022723"/>
    </source>
</evidence>
<evidence type="ECO:0000256" key="9">
    <source>
        <dbReference type="RuleBase" id="RU364112"/>
    </source>
</evidence>
<organism evidence="11 12">
    <name type="scientific">Erythrobacter litoralis (strain HTCC2594)</name>
    <dbReference type="NCBI Taxonomy" id="314225"/>
    <lineage>
        <taxon>Bacteria</taxon>
        <taxon>Pseudomonadati</taxon>
        <taxon>Pseudomonadota</taxon>
        <taxon>Alphaproteobacteria</taxon>
        <taxon>Sphingomonadales</taxon>
        <taxon>Erythrobacteraceae</taxon>
        <taxon>Erythrobacter/Porphyrobacter group</taxon>
        <taxon>Erythrobacter</taxon>
    </lineage>
</organism>
<dbReference type="InterPro" id="IPR051263">
    <property type="entry name" value="C-type_cytochrome_biogenesis"/>
</dbReference>
<keyword evidence="6 9" id="KW-0408">Iron</keyword>
<dbReference type="Gene3D" id="1.10.8.640">
    <property type="entry name" value="Cytochrome C biogenesis protein"/>
    <property type="match status" value="1"/>
</dbReference>
<keyword evidence="3 9" id="KW-0479">Metal-binding</keyword>
<dbReference type="GO" id="GO:0046872">
    <property type="term" value="F:metal ion binding"/>
    <property type="evidence" value="ECO:0007669"/>
    <property type="project" value="UniProtKB-KW"/>
</dbReference>
<dbReference type="HOGENOM" id="CLU_107187_2_1_5"/>
<dbReference type="PANTHER" id="PTHR47870:SF1">
    <property type="entry name" value="CYTOCHROME C-TYPE BIOGENESIS PROTEIN CCMH"/>
    <property type="match status" value="1"/>
</dbReference>
<dbReference type="GO" id="GO:0005886">
    <property type="term" value="C:plasma membrane"/>
    <property type="evidence" value="ECO:0007669"/>
    <property type="project" value="TreeGrafter"/>
</dbReference>
<comment type="similarity">
    <text evidence="1 9">Belongs to the CcmH/CycL/Ccl2/NrfF family.</text>
</comment>
<keyword evidence="4 9" id="KW-0732">Signal</keyword>
<dbReference type="CDD" id="cd16378">
    <property type="entry name" value="CcmH_N"/>
    <property type="match status" value="1"/>
</dbReference>
<sequence length="133" mass="15025">MIRLLALVLALLAAPLAAQQRLPDAPLANVQLEDPAQEQAALDLMETLRCLTCQSQSIHDSDAPIAGDMRHQVRSRIAAGEHPEQIRAWMIERYGDYISYSPTVSRTTWPLYMVPVLLMLAALGLFWRRMRRS</sequence>
<dbReference type="FunFam" id="1.10.8.640:FF:000001">
    <property type="entry name" value="Cytochrome c-type biogenesis protein"/>
    <property type="match status" value="1"/>
</dbReference>
<feature type="transmembrane region" description="Helical" evidence="9">
    <location>
        <begin position="109"/>
        <end position="127"/>
    </location>
</feature>
<dbReference type="AlphaFoldDB" id="Q2NBS3"/>
<evidence type="ECO:0000313" key="12">
    <source>
        <dbReference type="Proteomes" id="UP000008808"/>
    </source>
</evidence>
<comment type="subcellular location">
    <subcellularLocation>
        <location evidence="8">Membrane</location>
        <topology evidence="8">Single-pass membrane protein</topology>
        <orientation evidence="8">Periplasmic side</orientation>
    </subcellularLocation>
</comment>
<dbReference type="PANTHER" id="PTHR47870">
    <property type="entry name" value="CYTOCHROME C-TYPE BIOGENESIS PROTEIN CCMH"/>
    <property type="match status" value="1"/>
</dbReference>
<dbReference type="STRING" id="314225.ELI_03880"/>
<evidence type="ECO:0000313" key="11">
    <source>
        <dbReference type="EMBL" id="ABC62868.1"/>
    </source>
</evidence>
<evidence type="ECO:0000256" key="5">
    <source>
        <dbReference type="ARBA" id="ARBA00022748"/>
    </source>
</evidence>
<keyword evidence="9" id="KW-0812">Transmembrane</keyword>
<keyword evidence="9" id="KW-1133">Transmembrane helix</keyword>
<comment type="function">
    <text evidence="7">Required for the biogenesis of c-type cytochromes. Possible subunit of a heme lyase.</text>
</comment>
<dbReference type="GO" id="GO:0017004">
    <property type="term" value="P:cytochrome complex assembly"/>
    <property type="evidence" value="ECO:0007669"/>
    <property type="project" value="UniProtKB-KW"/>
</dbReference>
<dbReference type="eggNOG" id="COG3088">
    <property type="taxonomic scope" value="Bacteria"/>
</dbReference>
<dbReference type="OrthoDB" id="9804975at2"/>
<dbReference type="Proteomes" id="UP000008808">
    <property type="component" value="Chromosome"/>
</dbReference>
<dbReference type="Pfam" id="PF03918">
    <property type="entry name" value="CcmH"/>
    <property type="match status" value="1"/>
</dbReference>
<feature type="chain" id="PRO_5011019063" description="Cytochrome c-type biogenesis protein" evidence="9">
    <location>
        <begin position="21"/>
        <end position="133"/>
    </location>
</feature>
<evidence type="ECO:0000256" key="2">
    <source>
        <dbReference type="ARBA" id="ARBA00022617"/>
    </source>
</evidence>
<gene>
    <name evidence="11" type="ordered locus">ELI_03880</name>
</gene>
<feature type="signal peptide" evidence="9">
    <location>
        <begin position="1"/>
        <end position="20"/>
    </location>
</feature>
<evidence type="ECO:0000256" key="6">
    <source>
        <dbReference type="ARBA" id="ARBA00023004"/>
    </source>
</evidence>
<evidence type="ECO:0000259" key="10">
    <source>
        <dbReference type="Pfam" id="PF03918"/>
    </source>
</evidence>
<name>Q2NBS3_ERYLH</name>
<keyword evidence="9" id="KW-0472">Membrane</keyword>
<dbReference type="RefSeq" id="WP_011413744.1">
    <property type="nucleotide sequence ID" value="NC_007722.1"/>
</dbReference>
<evidence type="ECO:0000256" key="7">
    <source>
        <dbReference type="ARBA" id="ARBA00037230"/>
    </source>
</evidence>
<dbReference type="KEGG" id="eli:ELI_03880"/>
<dbReference type="InterPro" id="IPR038297">
    <property type="entry name" value="CcmH/CycL/NrfF/Ccl2_sf"/>
</dbReference>
<feature type="domain" description="CcmH/CycL/Ccl2/NrfF N-terminal" evidence="10">
    <location>
        <begin position="24"/>
        <end position="132"/>
    </location>
</feature>
<protein>
    <recommendedName>
        <fullName evidence="9">Cytochrome c-type biogenesis protein</fullName>
    </recommendedName>
</protein>
<proteinExistence type="inferred from homology"/>
<dbReference type="EMBL" id="CP000157">
    <property type="protein sequence ID" value="ABC62868.1"/>
    <property type="molecule type" value="Genomic_DNA"/>
</dbReference>
<keyword evidence="2 9" id="KW-0349">Heme</keyword>
<evidence type="ECO:0000256" key="1">
    <source>
        <dbReference type="ARBA" id="ARBA00010342"/>
    </source>
</evidence>
<reference evidence="12" key="1">
    <citation type="journal article" date="2009" name="J. Bacteriol.">
        <title>Complete genome sequence of Erythrobacter litoralis HTCC2594.</title>
        <authorList>
            <person name="Oh H.M."/>
            <person name="Giovannoni S.J."/>
            <person name="Ferriera S."/>
            <person name="Johnson J."/>
            <person name="Cho J.C."/>
        </authorList>
    </citation>
    <scope>NUCLEOTIDE SEQUENCE [LARGE SCALE GENOMIC DNA]</scope>
    <source>
        <strain evidence="12">HTCC2594</strain>
    </source>
</reference>
<accession>Q2NBS3</accession>